<dbReference type="RefSeq" id="WP_165009148.1">
    <property type="nucleotide sequence ID" value="NZ_CP064954.1"/>
</dbReference>
<dbReference type="PANTHER" id="PTHR34301">
    <property type="entry name" value="DNA-BINDING PROTEIN-RELATED"/>
    <property type="match status" value="1"/>
</dbReference>
<gene>
    <name evidence="2" type="ORF">G7Y31_04890</name>
</gene>
<dbReference type="Pfam" id="PF13191">
    <property type="entry name" value="AAA_16"/>
    <property type="match status" value="1"/>
</dbReference>
<dbReference type="SUPFAM" id="SSF52540">
    <property type="entry name" value="P-loop containing nucleoside triphosphate hydrolases"/>
    <property type="match status" value="1"/>
</dbReference>
<feature type="domain" description="Orc1-like AAA ATPase" evidence="1">
    <location>
        <begin position="22"/>
        <end position="173"/>
    </location>
</feature>
<dbReference type="AlphaFoldDB" id="A0A7T0KHK5"/>
<keyword evidence="2" id="KW-0067">ATP-binding</keyword>
<evidence type="ECO:0000313" key="2">
    <source>
        <dbReference type="EMBL" id="QPK80029.1"/>
    </source>
</evidence>
<dbReference type="PANTHER" id="PTHR34301:SF8">
    <property type="entry name" value="ATPASE DOMAIN-CONTAINING PROTEIN"/>
    <property type="match status" value="1"/>
</dbReference>
<dbReference type="InterPro" id="IPR027417">
    <property type="entry name" value="P-loop_NTPase"/>
</dbReference>
<evidence type="ECO:0000313" key="3">
    <source>
        <dbReference type="Proteomes" id="UP000594681"/>
    </source>
</evidence>
<dbReference type="Proteomes" id="UP000594681">
    <property type="component" value="Chromosome"/>
</dbReference>
<organism evidence="2 3">
    <name type="scientific">Corynebacterium lizhenjunii</name>
    <dbReference type="NCBI Taxonomy" id="2709394"/>
    <lineage>
        <taxon>Bacteria</taxon>
        <taxon>Bacillati</taxon>
        <taxon>Actinomycetota</taxon>
        <taxon>Actinomycetes</taxon>
        <taxon>Mycobacteriales</taxon>
        <taxon>Corynebacteriaceae</taxon>
        <taxon>Corynebacterium</taxon>
    </lineage>
</organism>
<protein>
    <submittedName>
        <fullName evidence="2">ATP-binding protein</fullName>
    </submittedName>
</protein>
<dbReference type="KEGG" id="cliz:G7Y31_04890"/>
<dbReference type="EMBL" id="CP064954">
    <property type="protein sequence ID" value="QPK80029.1"/>
    <property type="molecule type" value="Genomic_DNA"/>
</dbReference>
<dbReference type="Gene3D" id="3.40.50.300">
    <property type="entry name" value="P-loop containing nucleotide triphosphate hydrolases"/>
    <property type="match status" value="1"/>
</dbReference>
<dbReference type="GO" id="GO:0005524">
    <property type="term" value="F:ATP binding"/>
    <property type="evidence" value="ECO:0007669"/>
    <property type="project" value="UniProtKB-KW"/>
</dbReference>
<evidence type="ECO:0000259" key="1">
    <source>
        <dbReference type="Pfam" id="PF13191"/>
    </source>
</evidence>
<sequence>MEAVITAKNPFRPTFGVPPVFWVGRHSVLDTFDSALSAGPGSAGRSLLISGARGIGKTVLLNEIEDKARTHGWICLRASGRGTMVKELVETTIPEALTSLSPISKRTISQIGVSGIGSIGFSQESSRSYIPNLKTELRALISQLKGTGVLLSIDEVQDADASDLMELATAYQDVIRDELDIALVAVGLPQGINRLLSLPGITFLRRAQKFVLGPFSPQNAAAAFRATPQDSGITFAPAAIDQAVVLSRGYPYMVQLVGSLAWDRAHRRGSHTITDNDIASIATAARTTLGVHVHQPALIDLSPGQRSFLEAMAHCIDPATGSSRIADIAATLGSTTKSLSSTRQYLLDADLIEPAGYGSLRFVIPYMEDILTHTDSLGRVD</sequence>
<dbReference type="InterPro" id="IPR041664">
    <property type="entry name" value="AAA_16"/>
</dbReference>
<accession>A0A7T0KHK5</accession>
<keyword evidence="2" id="KW-0547">Nucleotide-binding</keyword>
<reference evidence="2 3" key="1">
    <citation type="submission" date="2020-11" db="EMBL/GenBank/DDBJ databases">
        <title>Corynebacterium sp. ZJ-599.</title>
        <authorList>
            <person name="Zhou J."/>
        </authorList>
    </citation>
    <scope>NUCLEOTIDE SEQUENCE [LARGE SCALE GENOMIC DNA]</scope>
    <source>
        <strain evidence="2 3">ZJ-599</strain>
    </source>
</reference>
<name>A0A7T0KHK5_9CORY</name>
<keyword evidence="3" id="KW-1185">Reference proteome</keyword>
<proteinExistence type="predicted"/>